<evidence type="ECO:0000256" key="4">
    <source>
        <dbReference type="ARBA" id="ARBA00023125"/>
    </source>
</evidence>
<keyword evidence="4" id="KW-0238">DNA-binding</keyword>
<dbReference type="SMART" id="SM00528">
    <property type="entry name" value="HNS"/>
    <property type="match status" value="1"/>
</dbReference>
<keyword evidence="3" id="KW-0963">Cytoplasm</keyword>
<proteinExistence type="inferred from homology"/>
<dbReference type="InterPro" id="IPR027444">
    <property type="entry name" value="H-NS_C_dom"/>
</dbReference>
<evidence type="ECO:0000256" key="6">
    <source>
        <dbReference type="SAM" id="MobiDB-lite"/>
    </source>
</evidence>
<gene>
    <name evidence="8" type="ORF">ACFOY1_20635</name>
</gene>
<comment type="similarity">
    <text evidence="2">Belongs to the histone-like protein H-NS family.</text>
</comment>
<feature type="compositionally biased region" description="Low complexity" evidence="6">
    <location>
        <begin position="65"/>
        <end position="81"/>
    </location>
</feature>
<dbReference type="PANTHER" id="PTHR38097">
    <property type="match status" value="1"/>
</dbReference>
<comment type="caution">
    <text evidence="8">The sequence shown here is derived from an EMBL/GenBank/DDBJ whole genome shotgun (WGS) entry which is preliminary data.</text>
</comment>
<organism evidence="8 9">
    <name type="scientific">Candidimonas humi</name>
    <dbReference type="NCBI Taxonomy" id="683355"/>
    <lineage>
        <taxon>Bacteria</taxon>
        <taxon>Pseudomonadati</taxon>
        <taxon>Pseudomonadota</taxon>
        <taxon>Betaproteobacteria</taxon>
        <taxon>Burkholderiales</taxon>
        <taxon>Alcaligenaceae</taxon>
        <taxon>Candidimonas</taxon>
    </lineage>
</organism>
<sequence>MPRDSYSTLKTKIEKEIQKLQKKAHDLHLKRRTPVIESIIRSMHEYEISPQEIADAYGRKKPAKSGRAGAKAGAKPAAKKAVQIKYRHPDTGETWTGRGKSPRWILAAEAEGRKRDEFLVE</sequence>
<keyword evidence="5" id="KW-0175">Coiled coil</keyword>
<keyword evidence="9" id="KW-1185">Reference proteome</keyword>
<feature type="coiled-coil region" evidence="5">
    <location>
        <begin position="3"/>
        <end position="30"/>
    </location>
</feature>
<name>A0ABV8P6U7_9BURK</name>
<evidence type="ECO:0000256" key="3">
    <source>
        <dbReference type="ARBA" id="ARBA00022490"/>
    </source>
</evidence>
<evidence type="ECO:0000313" key="8">
    <source>
        <dbReference type="EMBL" id="MFC4203367.1"/>
    </source>
</evidence>
<feature type="domain" description="DNA-binding protein H-NS-like C-terminal" evidence="7">
    <location>
        <begin position="76"/>
        <end position="120"/>
    </location>
</feature>
<comment type="subcellular location">
    <subcellularLocation>
        <location evidence="1">Cytoplasm</location>
        <location evidence="1">Nucleoid</location>
    </subcellularLocation>
</comment>
<protein>
    <submittedName>
        <fullName evidence="8">H-NS family nucleoid-associated regulatory protein</fullName>
    </submittedName>
</protein>
<dbReference type="EMBL" id="JBHSBV010000012">
    <property type="protein sequence ID" value="MFC4203367.1"/>
    <property type="molecule type" value="Genomic_DNA"/>
</dbReference>
<evidence type="ECO:0000256" key="1">
    <source>
        <dbReference type="ARBA" id="ARBA00004453"/>
    </source>
</evidence>
<evidence type="ECO:0000313" key="9">
    <source>
        <dbReference type="Proteomes" id="UP001595848"/>
    </source>
</evidence>
<dbReference type="RefSeq" id="WP_217966525.1">
    <property type="nucleotide sequence ID" value="NZ_JAHTBN010000015.1"/>
</dbReference>
<evidence type="ECO:0000259" key="7">
    <source>
        <dbReference type="SMART" id="SM00528"/>
    </source>
</evidence>
<dbReference type="Proteomes" id="UP001595848">
    <property type="component" value="Unassembled WGS sequence"/>
</dbReference>
<feature type="region of interest" description="Disordered" evidence="6">
    <location>
        <begin position="58"/>
        <end position="82"/>
    </location>
</feature>
<accession>A0ABV8P6U7</accession>
<dbReference type="Pfam" id="PF00816">
    <property type="entry name" value="Histone_HNS"/>
    <property type="match status" value="1"/>
</dbReference>
<dbReference type="PANTHER" id="PTHR38097:SF2">
    <property type="entry name" value="DNA-BINDING PROTEIN STPA"/>
    <property type="match status" value="1"/>
</dbReference>
<evidence type="ECO:0000256" key="5">
    <source>
        <dbReference type="SAM" id="Coils"/>
    </source>
</evidence>
<reference evidence="9" key="1">
    <citation type="journal article" date="2019" name="Int. J. Syst. Evol. Microbiol.">
        <title>The Global Catalogue of Microorganisms (GCM) 10K type strain sequencing project: providing services to taxonomists for standard genome sequencing and annotation.</title>
        <authorList>
            <consortium name="The Broad Institute Genomics Platform"/>
            <consortium name="The Broad Institute Genome Sequencing Center for Infectious Disease"/>
            <person name="Wu L."/>
            <person name="Ma J."/>
        </authorList>
    </citation>
    <scope>NUCLEOTIDE SEQUENCE [LARGE SCALE GENOMIC DNA]</scope>
    <source>
        <strain evidence="9">LMG 24813</strain>
    </source>
</reference>
<evidence type="ECO:0000256" key="2">
    <source>
        <dbReference type="ARBA" id="ARBA00010610"/>
    </source>
</evidence>